<keyword evidence="3" id="KW-0862">Zinc</keyword>
<dbReference type="InParanoid" id="G4T6G3"/>
<gene>
    <name evidence="7" type="ORF">PIIN_00788</name>
</gene>
<dbReference type="InterPro" id="IPR047126">
    <property type="entry name" value="RNF141-like"/>
</dbReference>
<accession>G4T6G3</accession>
<dbReference type="Pfam" id="PF13445">
    <property type="entry name" value="zf-RING_UBOX"/>
    <property type="match status" value="1"/>
</dbReference>
<dbReference type="PROSITE" id="PS00518">
    <property type="entry name" value="ZF_RING_1"/>
    <property type="match status" value="1"/>
</dbReference>
<dbReference type="Gene3D" id="3.30.40.10">
    <property type="entry name" value="Zinc/RING finger domain, C3HC4 (zinc finger)"/>
    <property type="match status" value="1"/>
</dbReference>
<dbReference type="STRING" id="1109443.G4T6G3"/>
<dbReference type="AlphaFoldDB" id="G4T6G3"/>
<feature type="compositionally biased region" description="Low complexity" evidence="5">
    <location>
        <begin position="73"/>
        <end position="84"/>
    </location>
</feature>
<feature type="compositionally biased region" description="Basic and acidic residues" evidence="5">
    <location>
        <begin position="88"/>
        <end position="101"/>
    </location>
</feature>
<dbReference type="eggNOG" id="ENOG502SC5Q">
    <property type="taxonomic scope" value="Eukaryota"/>
</dbReference>
<evidence type="ECO:0000256" key="1">
    <source>
        <dbReference type="ARBA" id="ARBA00022723"/>
    </source>
</evidence>
<evidence type="ECO:0000259" key="6">
    <source>
        <dbReference type="PROSITE" id="PS50089"/>
    </source>
</evidence>
<feature type="region of interest" description="Disordered" evidence="5">
    <location>
        <begin position="323"/>
        <end position="363"/>
    </location>
</feature>
<proteinExistence type="predicted"/>
<dbReference type="SUPFAM" id="SSF57850">
    <property type="entry name" value="RING/U-box"/>
    <property type="match status" value="1"/>
</dbReference>
<dbReference type="InterPro" id="IPR013083">
    <property type="entry name" value="Znf_RING/FYVE/PHD"/>
</dbReference>
<feature type="compositionally biased region" description="Acidic residues" evidence="5">
    <location>
        <begin position="351"/>
        <end position="363"/>
    </location>
</feature>
<organism evidence="7 8">
    <name type="scientific">Serendipita indica (strain DSM 11827)</name>
    <name type="common">Root endophyte fungus</name>
    <name type="synonym">Piriformospora indica</name>
    <dbReference type="NCBI Taxonomy" id="1109443"/>
    <lineage>
        <taxon>Eukaryota</taxon>
        <taxon>Fungi</taxon>
        <taxon>Dikarya</taxon>
        <taxon>Basidiomycota</taxon>
        <taxon>Agaricomycotina</taxon>
        <taxon>Agaricomycetes</taxon>
        <taxon>Sebacinales</taxon>
        <taxon>Serendipitaceae</taxon>
        <taxon>Serendipita</taxon>
    </lineage>
</organism>
<feature type="region of interest" description="Disordered" evidence="5">
    <location>
        <begin position="27"/>
        <end position="52"/>
    </location>
</feature>
<evidence type="ECO:0000256" key="3">
    <source>
        <dbReference type="ARBA" id="ARBA00022833"/>
    </source>
</evidence>
<dbReference type="HOGENOM" id="CLU_763158_0_0_1"/>
<reference evidence="7 8" key="1">
    <citation type="journal article" date="2011" name="PLoS Pathog.">
        <title>Endophytic Life Strategies Decoded by Genome and Transcriptome Analyses of the Mutualistic Root Symbiont Piriformospora indica.</title>
        <authorList>
            <person name="Zuccaro A."/>
            <person name="Lahrmann U."/>
            <person name="Guldener U."/>
            <person name="Langen G."/>
            <person name="Pfiffi S."/>
            <person name="Biedenkopf D."/>
            <person name="Wong P."/>
            <person name="Samans B."/>
            <person name="Grimm C."/>
            <person name="Basiewicz M."/>
            <person name="Murat C."/>
            <person name="Martin F."/>
            <person name="Kogel K.H."/>
        </authorList>
    </citation>
    <scope>NUCLEOTIDE SEQUENCE [LARGE SCALE GENOMIC DNA]</scope>
    <source>
        <strain evidence="7 8">DSM 11827</strain>
    </source>
</reference>
<dbReference type="PANTHER" id="PTHR12109">
    <property type="entry name" value="RING FINGER PROTEIN 141-RELATED"/>
    <property type="match status" value="1"/>
</dbReference>
<dbReference type="SMART" id="SM00184">
    <property type="entry name" value="RING"/>
    <property type="match status" value="1"/>
</dbReference>
<dbReference type="GO" id="GO:0008270">
    <property type="term" value="F:zinc ion binding"/>
    <property type="evidence" value="ECO:0007669"/>
    <property type="project" value="UniProtKB-KW"/>
</dbReference>
<dbReference type="OrthoDB" id="6105938at2759"/>
<evidence type="ECO:0000313" key="8">
    <source>
        <dbReference type="Proteomes" id="UP000007148"/>
    </source>
</evidence>
<evidence type="ECO:0000256" key="2">
    <source>
        <dbReference type="ARBA" id="ARBA00022771"/>
    </source>
</evidence>
<evidence type="ECO:0000256" key="4">
    <source>
        <dbReference type="PROSITE-ProRule" id="PRU00175"/>
    </source>
</evidence>
<feature type="region of interest" description="Disordered" evidence="5">
    <location>
        <begin position="73"/>
        <end position="175"/>
    </location>
</feature>
<keyword evidence="1" id="KW-0479">Metal-binding</keyword>
<dbReference type="InterPro" id="IPR017907">
    <property type="entry name" value="Znf_RING_CS"/>
</dbReference>
<name>G4T6G3_SERID</name>
<sequence>MSDASELWDDNEVDWQELSLAVQEPVASEALTAPVEPSTPGGSNGPGVTLVTEPTLVAESSFLSAPIITGSTTLLGTGTVVATASTSRSEERTQDEQERSSSGHNLSHSSFSVAESRKTSMSNEEKESRKRSIQAAFEGLSSDDDLPPKSTKRQRQGSPTECKPDNDSEDITPSQGVKIRSALSAYDDDLSCPICLELFLSPQLLNPCGHSVCGDCVLLWVEKNPSHVTCPTCRANLVQGSIYIPNFAIETTVNKHIEVLRSNKVEDWMDGGGKWKEREIRKKTYQIMKATRPEPVRNARSHRSHSRNLERVIFVPVPTDYYRPLRRPAQQQRARQGEGGGTHSSPVQIIDSDDEEEDEDSDD</sequence>
<dbReference type="PROSITE" id="PS50089">
    <property type="entry name" value="ZF_RING_2"/>
    <property type="match status" value="1"/>
</dbReference>
<evidence type="ECO:0000313" key="7">
    <source>
        <dbReference type="EMBL" id="CCA66950.1"/>
    </source>
</evidence>
<dbReference type="Proteomes" id="UP000007148">
    <property type="component" value="Unassembled WGS sequence"/>
</dbReference>
<feature type="compositionally biased region" description="Low complexity" evidence="5">
    <location>
        <begin position="102"/>
        <end position="112"/>
    </location>
</feature>
<feature type="domain" description="RING-type" evidence="6">
    <location>
        <begin position="192"/>
        <end position="234"/>
    </location>
</feature>
<feature type="compositionally biased region" description="Basic and acidic residues" evidence="5">
    <location>
        <begin position="115"/>
        <end position="130"/>
    </location>
</feature>
<evidence type="ECO:0000256" key="5">
    <source>
        <dbReference type="SAM" id="MobiDB-lite"/>
    </source>
</evidence>
<comment type="caution">
    <text evidence="7">The sequence shown here is derived from an EMBL/GenBank/DDBJ whole genome shotgun (WGS) entry which is preliminary data.</text>
</comment>
<dbReference type="InterPro" id="IPR027370">
    <property type="entry name" value="Znf-RING_euk"/>
</dbReference>
<dbReference type="InterPro" id="IPR001841">
    <property type="entry name" value="Znf_RING"/>
</dbReference>
<protein>
    <recommendedName>
        <fullName evidence="6">RING-type domain-containing protein</fullName>
    </recommendedName>
</protein>
<keyword evidence="2 4" id="KW-0863">Zinc-finger</keyword>
<keyword evidence="8" id="KW-1185">Reference proteome</keyword>
<dbReference type="EMBL" id="CAFZ01000007">
    <property type="protein sequence ID" value="CCA66950.1"/>
    <property type="molecule type" value="Genomic_DNA"/>
</dbReference>